<dbReference type="SMART" id="SM00025">
    <property type="entry name" value="Pumilio"/>
    <property type="match status" value="2"/>
</dbReference>
<keyword evidence="3" id="KW-0694">RNA-binding</keyword>
<evidence type="ECO:0000313" key="6">
    <source>
        <dbReference type="EMBL" id="CAH9081783.1"/>
    </source>
</evidence>
<evidence type="ECO:0000256" key="3">
    <source>
        <dbReference type="ARBA" id="ARBA00022884"/>
    </source>
</evidence>
<dbReference type="PANTHER" id="PTHR12537">
    <property type="entry name" value="RNA BINDING PROTEIN PUMILIO-RELATED"/>
    <property type="match status" value="1"/>
</dbReference>
<evidence type="ECO:0000256" key="1">
    <source>
        <dbReference type="ARBA" id="ARBA00022737"/>
    </source>
</evidence>
<gene>
    <name evidence="6" type="ORF">CEURO_LOCUS7980</name>
</gene>
<protein>
    <recommendedName>
        <fullName evidence="5">PUM-HD domain-containing protein</fullName>
    </recommendedName>
</protein>
<dbReference type="PROSITE" id="PS50302">
    <property type="entry name" value="PUM"/>
    <property type="match status" value="1"/>
</dbReference>
<evidence type="ECO:0000259" key="5">
    <source>
        <dbReference type="PROSITE" id="PS50303"/>
    </source>
</evidence>
<proteinExistence type="predicted"/>
<dbReference type="EMBL" id="CAMAPE010000015">
    <property type="protein sequence ID" value="CAH9081783.1"/>
    <property type="molecule type" value="Genomic_DNA"/>
</dbReference>
<dbReference type="InterPro" id="IPR016024">
    <property type="entry name" value="ARM-type_fold"/>
</dbReference>
<evidence type="ECO:0000256" key="2">
    <source>
        <dbReference type="ARBA" id="ARBA00022845"/>
    </source>
</evidence>
<feature type="repeat" description="Pumilio" evidence="4">
    <location>
        <begin position="49"/>
        <end position="90"/>
    </location>
</feature>
<sequence>MLRNDEITKKICDRLKRDYLHLAFKKSGSRVVEKCIEASEYGLDSVIESLLSSEKSLVLLARNRFGNYVIQTALQIAKVSNTKHYESLVTILMAQRMTLSHTKVGKLVLNYVEDL</sequence>
<dbReference type="InterPro" id="IPR001313">
    <property type="entry name" value="Pumilio_RNA-bd_rpt"/>
</dbReference>
<dbReference type="InterPro" id="IPR011989">
    <property type="entry name" value="ARM-like"/>
</dbReference>
<evidence type="ECO:0000256" key="4">
    <source>
        <dbReference type="PROSITE-ProRule" id="PRU00317"/>
    </source>
</evidence>
<feature type="domain" description="PUM-HD" evidence="5">
    <location>
        <begin position="1"/>
        <end position="115"/>
    </location>
</feature>
<dbReference type="GO" id="GO:0006417">
    <property type="term" value="P:regulation of translation"/>
    <property type="evidence" value="ECO:0007669"/>
    <property type="project" value="UniProtKB-KW"/>
</dbReference>
<organism evidence="6 7">
    <name type="scientific">Cuscuta europaea</name>
    <name type="common">European dodder</name>
    <dbReference type="NCBI Taxonomy" id="41803"/>
    <lineage>
        <taxon>Eukaryota</taxon>
        <taxon>Viridiplantae</taxon>
        <taxon>Streptophyta</taxon>
        <taxon>Embryophyta</taxon>
        <taxon>Tracheophyta</taxon>
        <taxon>Spermatophyta</taxon>
        <taxon>Magnoliopsida</taxon>
        <taxon>eudicotyledons</taxon>
        <taxon>Gunneridae</taxon>
        <taxon>Pentapetalae</taxon>
        <taxon>asterids</taxon>
        <taxon>lamiids</taxon>
        <taxon>Solanales</taxon>
        <taxon>Convolvulaceae</taxon>
        <taxon>Cuscuteae</taxon>
        <taxon>Cuscuta</taxon>
        <taxon>Cuscuta subgen. Cuscuta</taxon>
    </lineage>
</organism>
<accession>A0A9P0YZZ5</accession>
<dbReference type="Proteomes" id="UP001152484">
    <property type="component" value="Unassembled WGS sequence"/>
</dbReference>
<dbReference type="Gene3D" id="1.25.10.10">
    <property type="entry name" value="Leucine-rich Repeat Variant"/>
    <property type="match status" value="1"/>
</dbReference>
<comment type="caution">
    <text evidence="6">The sequence shown here is derived from an EMBL/GenBank/DDBJ whole genome shotgun (WGS) entry which is preliminary data.</text>
</comment>
<dbReference type="PANTHER" id="PTHR12537:SF137">
    <property type="entry name" value="PUMILIO HOMOLOG 16-RELATED"/>
    <property type="match status" value="1"/>
</dbReference>
<dbReference type="GO" id="GO:0005737">
    <property type="term" value="C:cytoplasm"/>
    <property type="evidence" value="ECO:0007669"/>
    <property type="project" value="TreeGrafter"/>
</dbReference>
<dbReference type="SUPFAM" id="SSF48371">
    <property type="entry name" value="ARM repeat"/>
    <property type="match status" value="1"/>
</dbReference>
<dbReference type="AlphaFoldDB" id="A0A9P0YZZ5"/>
<keyword evidence="1" id="KW-0677">Repeat</keyword>
<dbReference type="OrthoDB" id="668540at2759"/>
<dbReference type="GO" id="GO:0003729">
    <property type="term" value="F:mRNA binding"/>
    <property type="evidence" value="ECO:0007669"/>
    <property type="project" value="TreeGrafter"/>
</dbReference>
<dbReference type="Pfam" id="PF00806">
    <property type="entry name" value="PUF"/>
    <property type="match status" value="2"/>
</dbReference>
<name>A0A9P0YZZ5_CUSEU</name>
<dbReference type="PROSITE" id="PS50303">
    <property type="entry name" value="PUM_HD"/>
    <property type="match status" value="1"/>
</dbReference>
<keyword evidence="7" id="KW-1185">Reference proteome</keyword>
<keyword evidence="2" id="KW-0810">Translation regulation</keyword>
<dbReference type="InterPro" id="IPR033133">
    <property type="entry name" value="PUM-HD"/>
</dbReference>
<evidence type="ECO:0000313" key="7">
    <source>
        <dbReference type="Proteomes" id="UP001152484"/>
    </source>
</evidence>
<reference evidence="6" key="1">
    <citation type="submission" date="2022-07" db="EMBL/GenBank/DDBJ databases">
        <authorList>
            <person name="Macas J."/>
            <person name="Novak P."/>
            <person name="Neumann P."/>
        </authorList>
    </citation>
    <scope>NUCLEOTIDE SEQUENCE</scope>
</reference>